<proteinExistence type="predicted"/>
<dbReference type="Gene3D" id="3.40.50.1000">
    <property type="entry name" value="HAD superfamily/HAD-like"/>
    <property type="match status" value="1"/>
</dbReference>
<dbReference type="InterPro" id="IPR041492">
    <property type="entry name" value="HAD_2"/>
</dbReference>
<evidence type="ECO:0000313" key="3">
    <source>
        <dbReference type="Proteomes" id="UP000043699"/>
    </source>
</evidence>
<dbReference type="InterPro" id="IPR016181">
    <property type="entry name" value="Acyl_CoA_acyltransferase"/>
</dbReference>
<keyword evidence="2" id="KW-0808">Transferase</keyword>
<dbReference type="InterPro" id="IPR052564">
    <property type="entry name" value="N-acetyltrans/Recomb-assoc"/>
</dbReference>
<dbReference type="PANTHER" id="PTHR43451:SF1">
    <property type="entry name" value="ACETYLTRANSFERASE"/>
    <property type="match status" value="1"/>
</dbReference>
<dbReference type="SUPFAM" id="SSF55729">
    <property type="entry name" value="Acyl-CoA N-acyltransferases (Nat)"/>
    <property type="match status" value="1"/>
</dbReference>
<dbReference type="SUPFAM" id="SSF56784">
    <property type="entry name" value="HAD-like"/>
    <property type="match status" value="1"/>
</dbReference>
<dbReference type="Gene3D" id="3.40.630.30">
    <property type="match status" value="1"/>
</dbReference>
<gene>
    <name evidence="2" type="primary">yafP</name>
    <name evidence="2" type="ORF">BN1080_03333</name>
</gene>
<dbReference type="GO" id="GO:0016747">
    <property type="term" value="F:acyltransferase activity, transferring groups other than amino-acyl groups"/>
    <property type="evidence" value="ECO:0007669"/>
    <property type="project" value="InterPro"/>
</dbReference>
<feature type="domain" description="N-acetyltransferase" evidence="1">
    <location>
        <begin position="221"/>
        <end position="377"/>
    </location>
</feature>
<evidence type="ECO:0000259" key="1">
    <source>
        <dbReference type="PROSITE" id="PS51186"/>
    </source>
</evidence>
<protein>
    <submittedName>
        <fullName evidence="2">Putative N-acetyltransferase YafP</fullName>
    </submittedName>
</protein>
<reference evidence="2 3" key="1">
    <citation type="submission" date="2014-09" db="EMBL/GenBank/DDBJ databases">
        <authorList>
            <person name="Urmite Genomes Urmite Genomes"/>
        </authorList>
    </citation>
    <scope>NUCLEOTIDE SEQUENCE [LARGE SCALE GENOMIC DNA]</scope>
    <source>
        <strain evidence="2 3">ES2</strain>
    </source>
</reference>
<dbReference type="NCBIfam" id="TIGR01509">
    <property type="entry name" value="HAD-SF-IA-v3"/>
    <property type="match status" value="1"/>
</dbReference>
<dbReference type="SFLD" id="SFLDS00003">
    <property type="entry name" value="Haloacid_Dehalogenase"/>
    <property type="match status" value="1"/>
</dbReference>
<dbReference type="Proteomes" id="UP000043699">
    <property type="component" value="Unassembled WGS sequence"/>
</dbReference>
<dbReference type="InterPro" id="IPR006439">
    <property type="entry name" value="HAD-SF_hydro_IA"/>
</dbReference>
<dbReference type="PANTHER" id="PTHR43451">
    <property type="entry name" value="ACETYLTRANSFERASE (GNAT) FAMILY PROTEIN"/>
    <property type="match status" value="1"/>
</dbReference>
<evidence type="ECO:0000313" key="2">
    <source>
        <dbReference type="EMBL" id="CEG24311.1"/>
    </source>
</evidence>
<dbReference type="PRINTS" id="PR00413">
    <property type="entry name" value="HADHALOGNASE"/>
</dbReference>
<dbReference type="Pfam" id="PF13419">
    <property type="entry name" value="HAD_2"/>
    <property type="match status" value="1"/>
</dbReference>
<organism evidence="2 3">
    <name type="scientific">Planococcus massiliensis</name>
    <dbReference type="NCBI Taxonomy" id="1499687"/>
    <lineage>
        <taxon>Bacteria</taxon>
        <taxon>Bacillati</taxon>
        <taxon>Bacillota</taxon>
        <taxon>Bacilli</taxon>
        <taxon>Bacillales</taxon>
        <taxon>Caryophanaceae</taxon>
        <taxon>Planococcus</taxon>
    </lineage>
</organism>
<dbReference type="PROSITE" id="PS01228">
    <property type="entry name" value="COF_1"/>
    <property type="match status" value="1"/>
</dbReference>
<dbReference type="InterPro" id="IPR036412">
    <property type="entry name" value="HAD-like_sf"/>
</dbReference>
<dbReference type="NCBIfam" id="TIGR01549">
    <property type="entry name" value="HAD-SF-IA-v1"/>
    <property type="match status" value="1"/>
</dbReference>
<name>A0A098ESL0_9BACL</name>
<dbReference type="RefSeq" id="WP_110925676.1">
    <property type="nucleotide sequence ID" value="NZ_CCXS01000001.1"/>
</dbReference>
<dbReference type="SFLD" id="SFLDG01135">
    <property type="entry name" value="C1.5.6:_HAD__Beta-PGM__Phospha"/>
    <property type="match status" value="1"/>
</dbReference>
<dbReference type="InterPro" id="IPR000182">
    <property type="entry name" value="GNAT_dom"/>
</dbReference>
<dbReference type="OrthoDB" id="9802350at2"/>
<dbReference type="Gene3D" id="1.10.150.520">
    <property type="match status" value="1"/>
</dbReference>
<dbReference type="CDD" id="cd04301">
    <property type="entry name" value="NAT_SF"/>
    <property type="match status" value="1"/>
</dbReference>
<dbReference type="AlphaFoldDB" id="A0A098ESL0"/>
<dbReference type="SFLD" id="SFLDG01129">
    <property type="entry name" value="C1.5:_HAD__Beta-PGM__Phosphata"/>
    <property type="match status" value="1"/>
</dbReference>
<keyword evidence="3" id="KW-1185">Reference proteome</keyword>
<dbReference type="STRING" id="1499687.BN1080_03333"/>
<dbReference type="Pfam" id="PF13673">
    <property type="entry name" value="Acetyltransf_10"/>
    <property type="match status" value="1"/>
</dbReference>
<dbReference type="PROSITE" id="PS51186">
    <property type="entry name" value="GNAT"/>
    <property type="match status" value="1"/>
</dbReference>
<accession>A0A098ESL0</accession>
<sequence length="377" mass="42620">MIKAVIFDLDGTLLNREASLTAFINSQYDRLNAFLSHIPRKQFCGRFIELDAQGYVWKDQVYAQLTKEYEVLGISPEELLTDYVENFAVHCQSFPHLIEMLEVLKENSLRLGMITNGRGQFQMGAIQALNIASYFDEILISEWEGLKKPDPALFQKALEKLGVLPEEAVYIGDHPENDVQAAEAVGMLGIWKRNAFWAPGPAGLSIESLAEIPGLIDKLNLAVRPYHSEDLETVVELFYETVHSVNAAHYTAEQLNAWAPMDEKEERIEKWRVSLAQNLSFVAEQKGKVVGFSDLQQDGYLNRLYVHKDHQRQGVAAALLNAAEKEAEKLGLSEITLDASLTAKPFFEKHGYETIRQQTVVRKGIALTNFKMRKTMD</sequence>
<dbReference type="EMBL" id="CCXS01000001">
    <property type="protein sequence ID" value="CEG24311.1"/>
    <property type="molecule type" value="Genomic_DNA"/>
</dbReference>
<dbReference type="InterPro" id="IPR023214">
    <property type="entry name" value="HAD_sf"/>
</dbReference>